<name>A0AAC9N3M8_9FLAO</name>
<dbReference type="Gene3D" id="1.10.10.10">
    <property type="entry name" value="Winged helix-like DNA-binding domain superfamily/Winged helix DNA-binding domain"/>
    <property type="match status" value="1"/>
</dbReference>
<dbReference type="InterPro" id="IPR000524">
    <property type="entry name" value="Tscrpt_reg_HTH_GntR"/>
</dbReference>
<accession>A0AAC9N3M8</accession>
<evidence type="ECO:0000256" key="1">
    <source>
        <dbReference type="ARBA" id="ARBA00023015"/>
    </source>
</evidence>
<dbReference type="AlphaFoldDB" id="A0AAC9N3M8"/>
<dbReference type="PROSITE" id="PS50949">
    <property type="entry name" value="HTH_GNTR"/>
    <property type="match status" value="1"/>
</dbReference>
<keyword evidence="2" id="KW-0238">DNA-binding</keyword>
<keyword evidence="6" id="KW-1185">Reference proteome</keyword>
<dbReference type="SUPFAM" id="SSF53822">
    <property type="entry name" value="Periplasmic binding protein-like I"/>
    <property type="match status" value="1"/>
</dbReference>
<keyword evidence="1" id="KW-0805">Transcription regulation</keyword>
<dbReference type="InterPro" id="IPR036390">
    <property type="entry name" value="WH_DNA-bd_sf"/>
</dbReference>
<keyword evidence="3" id="KW-0804">Transcription</keyword>
<dbReference type="SUPFAM" id="SSF46785">
    <property type="entry name" value="Winged helix' DNA-binding domain"/>
    <property type="match status" value="1"/>
</dbReference>
<evidence type="ECO:0000256" key="2">
    <source>
        <dbReference type="ARBA" id="ARBA00023125"/>
    </source>
</evidence>
<dbReference type="GO" id="GO:0003677">
    <property type="term" value="F:DNA binding"/>
    <property type="evidence" value="ECO:0007669"/>
    <property type="project" value="UniProtKB-KW"/>
</dbReference>
<dbReference type="Proteomes" id="UP000175968">
    <property type="component" value="Chromosome"/>
</dbReference>
<dbReference type="CDD" id="cd07377">
    <property type="entry name" value="WHTH_GntR"/>
    <property type="match status" value="1"/>
</dbReference>
<dbReference type="PANTHER" id="PTHR38445:SF10">
    <property type="entry name" value="GNTR-FAMILY TRANSCRIPTIONAL REGULATOR"/>
    <property type="match status" value="1"/>
</dbReference>
<evidence type="ECO:0000313" key="6">
    <source>
        <dbReference type="Proteomes" id="UP000175968"/>
    </source>
</evidence>
<dbReference type="RefSeq" id="WP_035633600.1">
    <property type="nucleotide sequence ID" value="NZ_CP017479.1"/>
</dbReference>
<dbReference type="EMBL" id="CP017479">
    <property type="protein sequence ID" value="AOW09145.1"/>
    <property type="molecule type" value="Genomic_DNA"/>
</dbReference>
<dbReference type="InterPro" id="IPR046335">
    <property type="entry name" value="LacI/GalR-like_sensor"/>
</dbReference>
<dbReference type="InterPro" id="IPR036388">
    <property type="entry name" value="WH-like_DNA-bd_sf"/>
</dbReference>
<dbReference type="Pfam" id="PF13377">
    <property type="entry name" value="Peripla_BP_3"/>
    <property type="match status" value="1"/>
</dbReference>
<sequence length="332" mass="38456">MKVITIQENSGIPKYKQIVLSIEKSIEKGILKRDDKLPSVTKVAIEFNLSRDTILLAYDNLKKRGIIYAIFGKGYYVRSSEIAIKQRIFLLFDELNSFKEDLYNSFISHMGDEAQIDIFFHHFNTKVFERHINESNGIYTKYMIMPTDLKNAATCIDTLPEKEVYIVDQTNEELKKYPAVYQNFEKDIYKGLQKGKFKLKKYNKLILIFSGYTVPVGIKDGFLKFAADFNFENEVITEFKNRHIENGEVYIIPNDRDLVSVIEKSKLQKLKLGKDFGIISYNETPLKKLVKNGITTISTDFEAMGKILAQMTFENKKRQIENKSDLIIRGSL</sequence>
<dbReference type="GO" id="GO:0003700">
    <property type="term" value="F:DNA-binding transcription factor activity"/>
    <property type="evidence" value="ECO:0007669"/>
    <property type="project" value="InterPro"/>
</dbReference>
<dbReference type="Pfam" id="PF00392">
    <property type="entry name" value="GntR"/>
    <property type="match status" value="1"/>
</dbReference>
<reference evidence="5 6" key="1">
    <citation type="submission" date="2016-10" db="EMBL/GenBank/DDBJ databases">
        <title>Flavobacterium gilvum sp. nov., isolated from stream water.</title>
        <authorList>
            <person name="Shin S.-K."/>
            <person name="Cho Y.-J."/>
            <person name="Yi H."/>
        </authorList>
    </citation>
    <scope>NUCLEOTIDE SEQUENCE [LARGE SCALE GENOMIC DNA]</scope>
    <source>
        <strain evidence="5 6">EM1308</strain>
    </source>
</reference>
<organism evidence="5 6">
    <name type="scientific">Flavobacterium gilvum</name>
    <dbReference type="NCBI Taxonomy" id="1492737"/>
    <lineage>
        <taxon>Bacteria</taxon>
        <taxon>Pseudomonadati</taxon>
        <taxon>Bacteroidota</taxon>
        <taxon>Flavobacteriia</taxon>
        <taxon>Flavobacteriales</taxon>
        <taxon>Flavobacteriaceae</taxon>
        <taxon>Flavobacterium</taxon>
    </lineage>
</organism>
<dbReference type="SMART" id="SM00345">
    <property type="entry name" value="HTH_GNTR"/>
    <property type="match status" value="1"/>
</dbReference>
<proteinExistence type="predicted"/>
<dbReference type="KEGG" id="fgl:EM308_06295"/>
<dbReference type="PANTHER" id="PTHR38445">
    <property type="entry name" value="HTH-TYPE TRANSCRIPTIONAL REPRESSOR YTRA"/>
    <property type="match status" value="1"/>
</dbReference>
<gene>
    <name evidence="5" type="ORF">EM308_06295</name>
</gene>
<evidence type="ECO:0000313" key="5">
    <source>
        <dbReference type="EMBL" id="AOW09145.1"/>
    </source>
</evidence>
<evidence type="ECO:0000256" key="3">
    <source>
        <dbReference type="ARBA" id="ARBA00023163"/>
    </source>
</evidence>
<protein>
    <submittedName>
        <fullName evidence="5">Transcriptional regulator</fullName>
    </submittedName>
</protein>
<dbReference type="InterPro" id="IPR028082">
    <property type="entry name" value="Peripla_BP_I"/>
</dbReference>
<evidence type="ECO:0000259" key="4">
    <source>
        <dbReference type="PROSITE" id="PS50949"/>
    </source>
</evidence>
<feature type="domain" description="HTH gntR-type" evidence="4">
    <location>
        <begin position="12"/>
        <end position="80"/>
    </location>
</feature>
<dbReference type="Gene3D" id="3.40.50.2300">
    <property type="match status" value="2"/>
</dbReference>